<proteinExistence type="predicted"/>
<gene>
    <name evidence="2" type="ORF">HBN54_004511</name>
</gene>
<reference evidence="2 3" key="1">
    <citation type="submission" date="2020-03" db="EMBL/GenBank/DDBJ databases">
        <title>Genomic Encyclopedia of Type Strains, Phase IV (KMG-V): Genome sequencing to study the core and pangenomes of soil and plant-associated prokaryotes.</title>
        <authorList>
            <person name="Whitman W."/>
        </authorList>
    </citation>
    <scope>NUCLEOTIDE SEQUENCE [LARGE SCALE GENOMIC DNA]</scope>
    <source>
        <strain evidence="2 3">1B</strain>
    </source>
</reference>
<dbReference type="Gene3D" id="2.60.120.260">
    <property type="entry name" value="Galactose-binding domain-like"/>
    <property type="match status" value="1"/>
</dbReference>
<comment type="caution">
    <text evidence="2">The sequence shown here is derived from an EMBL/GenBank/DDBJ whole genome shotgun (WGS) entry which is preliminary data.</text>
</comment>
<keyword evidence="3" id="KW-1185">Reference proteome</keyword>
<accession>A0ABX1HNP5</accession>
<evidence type="ECO:0000313" key="2">
    <source>
        <dbReference type="EMBL" id="NKI91888.1"/>
    </source>
</evidence>
<evidence type="ECO:0000256" key="1">
    <source>
        <dbReference type="SAM" id="MobiDB-lite"/>
    </source>
</evidence>
<dbReference type="RefSeq" id="WP_168675433.1">
    <property type="nucleotide sequence ID" value="NZ_JAAVTK010000025.1"/>
</dbReference>
<dbReference type="PROSITE" id="PS00018">
    <property type="entry name" value="EF_HAND_1"/>
    <property type="match status" value="1"/>
</dbReference>
<dbReference type="InterPro" id="IPR018247">
    <property type="entry name" value="EF_Hand_1_Ca_BS"/>
</dbReference>
<organism evidence="2 3">
    <name type="scientific">Hymenobacter artigasi</name>
    <dbReference type="NCBI Taxonomy" id="2719616"/>
    <lineage>
        <taxon>Bacteria</taxon>
        <taxon>Pseudomonadati</taxon>
        <taxon>Bacteroidota</taxon>
        <taxon>Cytophagia</taxon>
        <taxon>Cytophagales</taxon>
        <taxon>Hymenobacteraceae</taxon>
        <taxon>Hymenobacter</taxon>
    </lineage>
</organism>
<feature type="region of interest" description="Disordered" evidence="1">
    <location>
        <begin position="1931"/>
        <end position="1952"/>
    </location>
</feature>
<evidence type="ECO:0008006" key="4">
    <source>
        <dbReference type="Google" id="ProtNLM"/>
    </source>
</evidence>
<name>A0ABX1HNP5_9BACT</name>
<dbReference type="Proteomes" id="UP000717634">
    <property type="component" value="Unassembled WGS sequence"/>
</dbReference>
<evidence type="ECO:0000313" key="3">
    <source>
        <dbReference type="Proteomes" id="UP000717634"/>
    </source>
</evidence>
<dbReference type="EMBL" id="JAAVTK010000025">
    <property type="protein sequence ID" value="NKI91888.1"/>
    <property type="molecule type" value="Genomic_DNA"/>
</dbReference>
<protein>
    <recommendedName>
        <fullName evidence="4">RHS repeat-associated core domain-containing protein</fullName>
    </recommendedName>
</protein>
<sequence length="1952" mass="213626">MLHFYGLPFMIFRNRRVARAMACFLLLESISSLVLPSVSWAMMGPSQNEFTSYEAPGSTDMVNLSTGDFSFNVPVLDIPGPERSFSLPLNYKAGIQLEQEATWVGLGWSLNPGAIARSVNGYADDADHDTNVSTYTKQVERGWTGGVPGIIDLGWNSNTGHSGSVDLLGLAGYSWDKDGGNAEVMGLKMGDAGISIDPVKMVSAIITVASLGTTAGLSAAADIGIQAASSVAIGVGMGAFGVGRMGEVNGFMNQPTITTEHHWFYDNYWVHFDNNSTEFAYGSLHFDDMSKAVSSQMANYNAAEYSDIDPTKASNNWVASQRTPYERGPTINAPGANTPTFKAKPFKTIRVCNDDGNETYETAADISQEIRKTDASYYQASTRPISIAHDNFNVMGEGVSGSIRPYRLEVGSIAYPKMGRNECDKHFKYMVTPFLDDYKVGFRYENSISNGYDYHEYVPTSGSTHQPEGIDFSEGDKNSSQRGTLTIVDPRLVSDAGTRADRTGSARKGLLNISASSSTRRLVQGKHVEWYTNEEIKAMYVASVNGNGNGFLEFAQPTATTGSTASNNPFRQGLPSKGIGAFAVTAEDGTTYHYSLPVYNHKTYSKSIEQSYNTATHTDNSLTGSRGIATQKSDQETATSWLLTAITSSDYIDRNNSGTVDKDDWGGWVKFDYGKLTGQFKWRQPYVGGSYPDDIPVVNNVPNSDIIASWNFSSGYRDSYYLNSISTRTHTALFVKSIRQDGRGAFSRGLDNETLAQAVDRSLLKIDERAPSASLRLDEVILLDNATLEKLQTQNGIRTSSDTGPVIPSLTNDTGSNAATYLRPDPKLGGLSRWYYPVATTGPIPYTANATPDASYSPYDNMGNVLDKHDLDADARIRQFVDAHALKRVVFNYSYDLCRGTPNSFYPYESDLGNPRPYIEYGSNADSGGKLTLRSVSFFGPSVGQVPTKIIPDFVFQYGGDTYVSASNTGAYGRAYTNNPEYGQEKWDGFGMYNYDGKYSLKSHLVSYRADTDGAAWSLTKITNPLGGSTQINYERDEYSHVAEFGTARLSLTNTNSSAELEVSAVPDARNSGFAMPLLGDVLKAGDKIPLTGKAGFTPCTRRIVTASLPVSTDRIYDAEEGEIRSLRYDIANRKWLLTLVNAPVAQIPSPTQNVDCSNAGQGTGMRVETVVPNNIKGGDIRVSSIVTADENGTPYQVRYKYQKSGPDVCNSSGVLAKEPPFIGRFEHAHYSAFDFPATPVLYSEVTVLRGTFKNGNNDYDQREVYAFHTPHTSMVSQNAPAWHGTTNFYNPDNVTPTNKSYNNIEYFGNNAVVDVGKIGQPRWVRKYNRRGDEELNTTFDYTSTIPNPDNIAGQGQFTEGVMNNEMLDLYSYRINRSTKRYLPSVMYASQSTRNGVSIANTNSLFDFYTGQVLESRFVNSRGETYRTVNVPAYSKSPYVAMGAKGDDRTNHNMLSQMAASYVYRESGNTSQLLSAGIQTWKSAWDTYRDFIGSTYQNETATAIPVWRESASYAWQSSQLNPNGTYANFVNFAWTGTPNSHWVKTGETVRYDHYSHTLEARDINALPSAQKIGYNQTQVIAAATNTRYTELAYSGAEDLVTVSGSAHFGGEVIAGGVQDVTKAHTGLASLRLENGQQGFVYQATGGTELDLNKPYRLSVWVHANDAVAHAGRLYIAVNGTTVAQTSIAAAETKKAGSWYRLSLVATLPSSASGQLITFGCANTAATPVYFDDFRVCPVTASMSSRVYDTPTNRLTYSLDNENLYVRYEYDKAGKLKRVYKETLDRPNDATTAQKLVKEYEYNYARGTAPNWVTVSYQCETNPDGAINGYEIRSEMDVNPLSPTYNTTNTVKAVNGKASTCHVCNSDPNVLERFVAPTTGGGAGTCFVGQWIGSRQDARGCVGGHLNWWKTYQFGPTYTEDIPQTPIVCTPGSGGTPVIPSGPAQPRTSNTGK</sequence>